<evidence type="ECO:0000313" key="2">
    <source>
        <dbReference type="Proteomes" id="UP001479436"/>
    </source>
</evidence>
<proteinExistence type="predicted"/>
<name>A0ABR2VRA9_9FUNG</name>
<sequence>MEPGKQQQLLLFLELLNRRYNRTKQWRAAFERKFSDLLFSQEDYLLQARLVSALLSLELTTTDEVVEDFETKKPPDSDNKRKAYFLEVPSGTTTFKCR</sequence>
<keyword evidence="2" id="KW-1185">Reference proteome</keyword>
<reference evidence="1 2" key="1">
    <citation type="submission" date="2023-04" db="EMBL/GenBank/DDBJ databases">
        <title>Genome of Basidiobolus ranarum AG-B5.</title>
        <authorList>
            <person name="Stajich J.E."/>
            <person name="Carter-House D."/>
            <person name="Gryganskyi A."/>
        </authorList>
    </citation>
    <scope>NUCLEOTIDE SEQUENCE [LARGE SCALE GENOMIC DNA]</scope>
    <source>
        <strain evidence="1 2">AG-B5</strain>
    </source>
</reference>
<comment type="caution">
    <text evidence="1">The sequence shown here is derived from an EMBL/GenBank/DDBJ whole genome shotgun (WGS) entry which is preliminary data.</text>
</comment>
<gene>
    <name evidence="1" type="ORF">K7432_013153</name>
</gene>
<organism evidence="1 2">
    <name type="scientific">Basidiobolus ranarum</name>
    <dbReference type="NCBI Taxonomy" id="34480"/>
    <lineage>
        <taxon>Eukaryota</taxon>
        <taxon>Fungi</taxon>
        <taxon>Fungi incertae sedis</taxon>
        <taxon>Zoopagomycota</taxon>
        <taxon>Entomophthoromycotina</taxon>
        <taxon>Basidiobolomycetes</taxon>
        <taxon>Basidiobolales</taxon>
        <taxon>Basidiobolaceae</taxon>
        <taxon>Basidiobolus</taxon>
    </lineage>
</organism>
<protein>
    <submittedName>
        <fullName evidence="1">Uncharacterized protein</fullName>
    </submittedName>
</protein>
<dbReference type="EMBL" id="JASJQH010008123">
    <property type="protein sequence ID" value="KAK9695104.1"/>
    <property type="molecule type" value="Genomic_DNA"/>
</dbReference>
<accession>A0ABR2VRA9</accession>
<dbReference type="Proteomes" id="UP001479436">
    <property type="component" value="Unassembled WGS sequence"/>
</dbReference>
<evidence type="ECO:0000313" key="1">
    <source>
        <dbReference type="EMBL" id="KAK9695104.1"/>
    </source>
</evidence>